<dbReference type="AlphaFoldDB" id="A0A9K3H379"/>
<organism evidence="2 3">
    <name type="scientific">Helianthus annuus</name>
    <name type="common">Common sunflower</name>
    <dbReference type="NCBI Taxonomy" id="4232"/>
    <lineage>
        <taxon>Eukaryota</taxon>
        <taxon>Viridiplantae</taxon>
        <taxon>Streptophyta</taxon>
        <taxon>Embryophyta</taxon>
        <taxon>Tracheophyta</taxon>
        <taxon>Spermatophyta</taxon>
        <taxon>Magnoliopsida</taxon>
        <taxon>eudicotyledons</taxon>
        <taxon>Gunneridae</taxon>
        <taxon>Pentapetalae</taxon>
        <taxon>asterids</taxon>
        <taxon>campanulids</taxon>
        <taxon>Asterales</taxon>
        <taxon>Asteraceae</taxon>
        <taxon>Asteroideae</taxon>
        <taxon>Heliantheae alliance</taxon>
        <taxon>Heliantheae</taxon>
        <taxon>Helianthus</taxon>
    </lineage>
</organism>
<reference evidence="2" key="1">
    <citation type="journal article" date="2017" name="Nature">
        <title>The sunflower genome provides insights into oil metabolism, flowering and Asterid evolution.</title>
        <authorList>
            <person name="Badouin H."/>
            <person name="Gouzy J."/>
            <person name="Grassa C.J."/>
            <person name="Murat F."/>
            <person name="Staton S.E."/>
            <person name="Cottret L."/>
            <person name="Lelandais-Briere C."/>
            <person name="Owens G.L."/>
            <person name="Carrere S."/>
            <person name="Mayjonade B."/>
            <person name="Legrand L."/>
            <person name="Gill N."/>
            <person name="Kane N.C."/>
            <person name="Bowers J.E."/>
            <person name="Hubner S."/>
            <person name="Bellec A."/>
            <person name="Berard A."/>
            <person name="Berges H."/>
            <person name="Blanchet N."/>
            <person name="Boniface M.C."/>
            <person name="Brunel D."/>
            <person name="Catrice O."/>
            <person name="Chaidir N."/>
            <person name="Claudel C."/>
            <person name="Donnadieu C."/>
            <person name="Faraut T."/>
            <person name="Fievet G."/>
            <person name="Helmstetter N."/>
            <person name="King M."/>
            <person name="Knapp S.J."/>
            <person name="Lai Z."/>
            <person name="Le Paslier M.C."/>
            <person name="Lippi Y."/>
            <person name="Lorenzon L."/>
            <person name="Mandel J.R."/>
            <person name="Marage G."/>
            <person name="Marchand G."/>
            <person name="Marquand E."/>
            <person name="Bret-Mestries E."/>
            <person name="Morien E."/>
            <person name="Nambeesan S."/>
            <person name="Nguyen T."/>
            <person name="Pegot-Espagnet P."/>
            <person name="Pouilly N."/>
            <person name="Raftis F."/>
            <person name="Sallet E."/>
            <person name="Schiex T."/>
            <person name="Thomas J."/>
            <person name="Vandecasteele C."/>
            <person name="Vares D."/>
            <person name="Vear F."/>
            <person name="Vautrin S."/>
            <person name="Crespi M."/>
            <person name="Mangin B."/>
            <person name="Burke J.M."/>
            <person name="Salse J."/>
            <person name="Munos S."/>
            <person name="Vincourt P."/>
            <person name="Rieseberg L.H."/>
            <person name="Langlade N.B."/>
        </authorList>
    </citation>
    <scope>NUCLEOTIDE SEQUENCE</scope>
    <source>
        <tissue evidence="2">Leaves</tissue>
    </source>
</reference>
<gene>
    <name evidence="2" type="ORF">HanXRQr2_Chr15g0692261</name>
</gene>
<keyword evidence="1" id="KW-0812">Transmembrane</keyword>
<dbReference type="Gramene" id="mRNA:HanXRQr2_Chr15g0692261">
    <property type="protein sequence ID" value="CDS:HanXRQr2_Chr15g0692261.1"/>
    <property type="gene ID" value="HanXRQr2_Chr15g0692261"/>
</dbReference>
<keyword evidence="1" id="KW-0472">Membrane</keyword>
<feature type="transmembrane region" description="Helical" evidence="1">
    <location>
        <begin position="20"/>
        <end position="41"/>
    </location>
</feature>
<comment type="caution">
    <text evidence="2">The sequence shown here is derived from an EMBL/GenBank/DDBJ whole genome shotgun (WGS) entry which is preliminary data.</text>
</comment>
<evidence type="ECO:0000313" key="2">
    <source>
        <dbReference type="EMBL" id="KAF5764458.1"/>
    </source>
</evidence>
<proteinExistence type="predicted"/>
<keyword evidence="1" id="KW-1133">Transmembrane helix</keyword>
<name>A0A9K3H379_HELAN</name>
<protein>
    <submittedName>
        <fullName evidence="2">Uncharacterized protein</fullName>
    </submittedName>
</protein>
<dbReference type="EMBL" id="MNCJ02000330">
    <property type="protein sequence ID" value="KAF5764458.1"/>
    <property type="molecule type" value="Genomic_DNA"/>
</dbReference>
<evidence type="ECO:0000256" key="1">
    <source>
        <dbReference type="SAM" id="Phobius"/>
    </source>
</evidence>
<keyword evidence="3" id="KW-1185">Reference proteome</keyword>
<dbReference type="Proteomes" id="UP000215914">
    <property type="component" value="Unassembled WGS sequence"/>
</dbReference>
<evidence type="ECO:0000313" key="3">
    <source>
        <dbReference type="Proteomes" id="UP000215914"/>
    </source>
</evidence>
<accession>A0A9K3H379</accession>
<reference evidence="2" key="2">
    <citation type="submission" date="2020-06" db="EMBL/GenBank/DDBJ databases">
        <title>Helianthus annuus Genome sequencing and assembly Release 2.</title>
        <authorList>
            <person name="Gouzy J."/>
            <person name="Langlade N."/>
            <person name="Munos S."/>
        </authorList>
    </citation>
    <scope>NUCLEOTIDE SEQUENCE</scope>
    <source>
        <tissue evidence="2">Leaves</tissue>
    </source>
</reference>
<sequence length="52" mass="6306">MCFDCIFSQSLYWLSLLSDIFYRNILSVLYKYLALLLFILLKLVKMPYDQFV</sequence>